<keyword evidence="4" id="KW-0677">Repeat</keyword>
<dbReference type="PANTHER" id="PTHR43099">
    <property type="entry name" value="UPF0053 PROTEIN YRKA"/>
    <property type="match status" value="1"/>
</dbReference>
<feature type="transmembrane region" description="Helical" evidence="7">
    <location>
        <begin position="74"/>
        <end position="93"/>
    </location>
</feature>
<feature type="transmembrane region" description="Helical" evidence="7">
    <location>
        <begin position="151"/>
        <end position="177"/>
    </location>
</feature>
<dbReference type="Gene3D" id="3.10.580.10">
    <property type="entry name" value="CBS-domain"/>
    <property type="match status" value="1"/>
</dbReference>
<evidence type="ECO:0000256" key="2">
    <source>
        <dbReference type="ARBA" id="ARBA00022475"/>
    </source>
</evidence>
<reference evidence="10" key="1">
    <citation type="submission" date="2020-05" db="EMBL/GenBank/DDBJ databases">
        <authorList>
            <person name="Chiriac C."/>
            <person name="Salcher M."/>
            <person name="Ghai R."/>
            <person name="Kavagutti S V."/>
        </authorList>
    </citation>
    <scope>NUCLEOTIDE SEQUENCE</scope>
</reference>
<feature type="domain" description="CNNM transmembrane" evidence="9">
    <location>
        <begin position="15"/>
        <end position="218"/>
    </location>
</feature>
<feature type="transmembrane region" description="Helical" evidence="7">
    <location>
        <begin position="20"/>
        <end position="44"/>
    </location>
</feature>
<evidence type="ECO:0000256" key="7">
    <source>
        <dbReference type="SAM" id="Phobius"/>
    </source>
</evidence>
<feature type="transmembrane region" description="Helical" evidence="7">
    <location>
        <begin position="113"/>
        <end position="139"/>
    </location>
</feature>
<name>A0A6J6B1X9_9ZZZZ</name>
<comment type="subcellular location">
    <subcellularLocation>
        <location evidence="1">Cell membrane</location>
        <topology evidence="1">Multi-pass membrane protein</topology>
    </subcellularLocation>
</comment>
<accession>A0A6J6B1X9</accession>
<dbReference type="PANTHER" id="PTHR43099:SF5">
    <property type="entry name" value="HLYC_CORC FAMILY TRANSPORTER"/>
    <property type="match status" value="1"/>
</dbReference>
<dbReference type="InterPro" id="IPR046342">
    <property type="entry name" value="CBS_dom_sf"/>
</dbReference>
<sequence>MNNLHFFASAESTSNIDNPWIGLIWLVVLLLGNGFFVGSEFALISARRAQIEPRAKAGSRPAQITIKGMEKASLLLATGQIGVTVCSLLILVISEPSVHHLLEGPLTATGLDATAVSAISFGLTLVVVSFLHVVIGEMVPKNISFSVPERAALVLVPMLYAVAQLLRPIVVALNWLANMLLRVFGVKAVDEANSAFTLDQVEDIIEHSTREGVLSDTTGALSNTFEFTEKKVQDVAVPLARLVAFPETVTPHEIEQAVAKYGFSRYPLRDEDADLVGYLHLKDVLDLDEDEVNLPFPAKRVRTLISLPATMELEDALASMRRVGAHMARVFDAQGREVGVLFLEDILEELVGEVQDATRRD</sequence>
<evidence type="ECO:0000256" key="3">
    <source>
        <dbReference type="ARBA" id="ARBA00022692"/>
    </source>
</evidence>
<gene>
    <name evidence="10" type="ORF">UFOPK1410_00240</name>
</gene>
<dbReference type="EMBL" id="CAEZSH010000015">
    <property type="protein sequence ID" value="CAB4532971.1"/>
    <property type="molecule type" value="Genomic_DNA"/>
</dbReference>
<proteinExistence type="predicted"/>
<dbReference type="InterPro" id="IPR000644">
    <property type="entry name" value="CBS_dom"/>
</dbReference>
<keyword evidence="2" id="KW-1003">Cell membrane</keyword>
<dbReference type="InterPro" id="IPR044751">
    <property type="entry name" value="Ion_transp-like_CBS"/>
</dbReference>
<evidence type="ECO:0000259" key="9">
    <source>
        <dbReference type="PROSITE" id="PS51846"/>
    </source>
</evidence>
<keyword evidence="5 7" id="KW-1133">Transmembrane helix</keyword>
<evidence type="ECO:0000259" key="8">
    <source>
        <dbReference type="PROSITE" id="PS51371"/>
    </source>
</evidence>
<keyword evidence="3 7" id="KW-0812">Transmembrane</keyword>
<feature type="domain" description="CBS" evidence="8">
    <location>
        <begin position="236"/>
        <end position="296"/>
    </location>
</feature>
<protein>
    <submittedName>
        <fullName evidence="10">Unannotated protein</fullName>
    </submittedName>
</protein>
<evidence type="ECO:0000256" key="6">
    <source>
        <dbReference type="ARBA" id="ARBA00023136"/>
    </source>
</evidence>
<dbReference type="AlphaFoldDB" id="A0A6J6B1X9"/>
<dbReference type="CDD" id="cd04590">
    <property type="entry name" value="CBS_pair_CorC_HlyC_assoc"/>
    <property type="match status" value="1"/>
</dbReference>
<dbReference type="Pfam" id="PF01595">
    <property type="entry name" value="CNNM"/>
    <property type="match status" value="1"/>
</dbReference>
<evidence type="ECO:0000256" key="1">
    <source>
        <dbReference type="ARBA" id="ARBA00004651"/>
    </source>
</evidence>
<keyword evidence="6 7" id="KW-0472">Membrane</keyword>
<dbReference type="SUPFAM" id="SSF54631">
    <property type="entry name" value="CBS-domain pair"/>
    <property type="match status" value="1"/>
</dbReference>
<evidence type="ECO:0000313" key="10">
    <source>
        <dbReference type="EMBL" id="CAB4532971.1"/>
    </source>
</evidence>
<dbReference type="InterPro" id="IPR051676">
    <property type="entry name" value="UPF0053_domain"/>
</dbReference>
<evidence type="ECO:0000256" key="5">
    <source>
        <dbReference type="ARBA" id="ARBA00022989"/>
    </source>
</evidence>
<dbReference type="InterPro" id="IPR002550">
    <property type="entry name" value="CNNM"/>
</dbReference>
<dbReference type="PROSITE" id="PS51371">
    <property type="entry name" value="CBS"/>
    <property type="match status" value="2"/>
</dbReference>
<feature type="domain" description="CBS" evidence="8">
    <location>
        <begin position="300"/>
        <end position="357"/>
    </location>
</feature>
<evidence type="ECO:0000256" key="4">
    <source>
        <dbReference type="ARBA" id="ARBA00022737"/>
    </source>
</evidence>
<dbReference type="Pfam" id="PF00571">
    <property type="entry name" value="CBS"/>
    <property type="match status" value="1"/>
</dbReference>
<dbReference type="GO" id="GO:0005886">
    <property type="term" value="C:plasma membrane"/>
    <property type="evidence" value="ECO:0007669"/>
    <property type="project" value="UniProtKB-SubCell"/>
</dbReference>
<organism evidence="10">
    <name type="scientific">freshwater metagenome</name>
    <dbReference type="NCBI Taxonomy" id="449393"/>
    <lineage>
        <taxon>unclassified sequences</taxon>
        <taxon>metagenomes</taxon>
        <taxon>ecological metagenomes</taxon>
    </lineage>
</organism>
<dbReference type="PROSITE" id="PS51846">
    <property type="entry name" value="CNNM"/>
    <property type="match status" value="1"/>
</dbReference>